<evidence type="ECO:0000259" key="2">
    <source>
        <dbReference type="PROSITE" id="PS50263"/>
    </source>
</evidence>
<dbReference type="Gene3D" id="3.60.110.10">
    <property type="entry name" value="Carbon-nitrogen hydrolase"/>
    <property type="match status" value="1"/>
</dbReference>
<dbReference type="InterPro" id="IPR036526">
    <property type="entry name" value="C-N_Hydrolase_sf"/>
</dbReference>
<dbReference type="GO" id="GO:0016811">
    <property type="term" value="F:hydrolase activity, acting on carbon-nitrogen (but not peptide) bonds, in linear amides"/>
    <property type="evidence" value="ECO:0007669"/>
    <property type="project" value="InterPro"/>
</dbReference>
<dbReference type="Pfam" id="PF00795">
    <property type="entry name" value="CN_hydrolase"/>
    <property type="match status" value="1"/>
</dbReference>
<name>A0A9P7YTB8_9HELO</name>
<sequence>AVGQLCSTSSMSHNLSLCNLLVKNAVEAGAKALFLPEATDYIASNPTESIALAIPMHRSPFVLGLRKVAKDASIAINVGIHVPAANGKILNRSCWINEKGDVESYYDKLHLFDYGTLKESNSVEAGNEIVKPVDSVIGRVGLTICFDLRFPEISLALKRQNAQIITFPSAFTVPTGKAHWEILLRARAIETQAFVIAAAQIGPHNLKRTSYGHSMVVDPWGKVLLCLPGEGSEPEIGIVEIDLEYREKTKNEMPLLRRTDVYPEV</sequence>
<reference evidence="3" key="1">
    <citation type="journal article" date="2021" name="IMA Fungus">
        <title>Genomic characterization of three marine fungi, including Emericellopsis atlantica sp. nov. with signatures of a generalist lifestyle and marine biomass degradation.</title>
        <authorList>
            <person name="Hagestad O.C."/>
            <person name="Hou L."/>
            <person name="Andersen J.H."/>
            <person name="Hansen E.H."/>
            <person name="Altermark B."/>
            <person name="Li C."/>
            <person name="Kuhnert E."/>
            <person name="Cox R.J."/>
            <person name="Crous P.W."/>
            <person name="Spatafora J.W."/>
            <person name="Lail K."/>
            <person name="Amirebrahimi M."/>
            <person name="Lipzen A."/>
            <person name="Pangilinan J."/>
            <person name="Andreopoulos W."/>
            <person name="Hayes R.D."/>
            <person name="Ng V."/>
            <person name="Grigoriev I.V."/>
            <person name="Jackson S.A."/>
            <person name="Sutton T.D.S."/>
            <person name="Dobson A.D.W."/>
            <person name="Rama T."/>
        </authorList>
    </citation>
    <scope>NUCLEOTIDE SEQUENCE</scope>
    <source>
        <strain evidence="3">TRa018bII</strain>
    </source>
</reference>
<dbReference type="PANTHER" id="PTHR23088:SF27">
    <property type="entry name" value="DEAMINATED GLUTATHIONE AMIDASE"/>
    <property type="match status" value="1"/>
</dbReference>
<dbReference type="Proteomes" id="UP000824998">
    <property type="component" value="Unassembled WGS sequence"/>
</dbReference>
<evidence type="ECO:0000313" key="3">
    <source>
        <dbReference type="EMBL" id="KAG9239454.1"/>
    </source>
</evidence>
<evidence type="ECO:0000256" key="1">
    <source>
        <dbReference type="ARBA" id="ARBA00022801"/>
    </source>
</evidence>
<dbReference type="InterPro" id="IPR003010">
    <property type="entry name" value="C-N_Hydrolase"/>
</dbReference>
<protein>
    <submittedName>
        <fullName evidence="3">Carbon-nitrogen hydrolase</fullName>
    </submittedName>
</protein>
<feature type="domain" description="CN hydrolase" evidence="2">
    <location>
        <begin position="1"/>
        <end position="243"/>
    </location>
</feature>
<dbReference type="CDD" id="cd07572">
    <property type="entry name" value="nit"/>
    <property type="match status" value="1"/>
</dbReference>
<dbReference type="OrthoDB" id="10250282at2759"/>
<feature type="non-terminal residue" evidence="3">
    <location>
        <position position="1"/>
    </location>
</feature>
<keyword evidence="4" id="KW-1185">Reference proteome</keyword>
<dbReference type="InterPro" id="IPR045254">
    <property type="entry name" value="Nit1/2_C-N_Hydrolase"/>
</dbReference>
<dbReference type="AlphaFoldDB" id="A0A9P7YTB8"/>
<dbReference type="PROSITE" id="PS50263">
    <property type="entry name" value="CN_HYDROLASE"/>
    <property type="match status" value="1"/>
</dbReference>
<gene>
    <name evidence="3" type="ORF">BJ875DRAFT_365569</name>
</gene>
<proteinExistence type="predicted"/>
<organism evidence="3 4">
    <name type="scientific">Amylocarpus encephaloides</name>
    <dbReference type="NCBI Taxonomy" id="45428"/>
    <lineage>
        <taxon>Eukaryota</taxon>
        <taxon>Fungi</taxon>
        <taxon>Dikarya</taxon>
        <taxon>Ascomycota</taxon>
        <taxon>Pezizomycotina</taxon>
        <taxon>Leotiomycetes</taxon>
        <taxon>Helotiales</taxon>
        <taxon>Helotiales incertae sedis</taxon>
        <taxon>Amylocarpus</taxon>
    </lineage>
</organism>
<evidence type="ECO:0000313" key="4">
    <source>
        <dbReference type="Proteomes" id="UP000824998"/>
    </source>
</evidence>
<keyword evidence="1 3" id="KW-0378">Hydrolase</keyword>
<dbReference type="SUPFAM" id="SSF56317">
    <property type="entry name" value="Carbon-nitrogen hydrolase"/>
    <property type="match status" value="1"/>
</dbReference>
<accession>A0A9P7YTB8</accession>
<comment type="caution">
    <text evidence="3">The sequence shown here is derived from an EMBL/GenBank/DDBJ whole genome shotgun (WGS) entry which is preliminary data.</text>
</comment>
<dbReference type="PANTHER" id="PTHR23088">
    <property type="entry name" value="NITRILASE-RELATED"/>
    <property type="match status" value="1"/>
</dbReference>
<dbReference type="EMBL" id="MU251358">
    <property type="protein sequence ID" value="KAG9239454.1"/>
    <property type="molecule type" value="Genomic_DNA"/>
</dbReference>